<dbReference type="GO" id="GO:0005886">
    <property type="term" value="C:plasma membrane"/>
    <property type="evidence" value="ECO:0007669"/>
    <property type="project" value="TreeGrafter"/>
</dbReference>
<evidence type="ECO:0000256" key="1">
    <source>
        <dbReference type="ARBA" id="ARBA00022500"/>
    </source>
</evidence>
<dbReference type="Proteomes" id="UP000594688">
    <property type="component" value="Chromosome"/>
</dbReference>
<dbReference type="GO" id="GO:0004888">
    <property type="term" value="F:transmembrane signaling receptor activity"/>
    <property type="evidence" value="ECO:0007669"/>
    <property type="project" value="TreeGrafter"/>
</dbReference>
<dbReference type="PANTHER" id="PTHR43531">
    <property type="entry name" value="PROTEIN ICFG"/>
    <property type="match status" value="1"/>
</dbReference>
<evidence type="ECO:0000256" key="2">
    <source>
        <dbReference type="ARBA" id="ARBA00029447"/>
    </source>
</evidence>
<evidence type="ECO:0000256" key="3">
    <source>
        <dbReference type="SAM" id="Phobius"/>
    </source>
</evidence>
<keyword evidence="3" id="KW-0812">Transmembrane</keyword>
<sequence length="441" mass="50274">MLSWFLNMRIRTKVFAGFTLVTLILLVVILVIIQLVKEIESTTHRVVDLRSPTAQASLMMLNGMNHSLASLRGWVILGEEQFKKEREDAWKTQIDASLKQLNILATEWTDLENIQRLQKVGTDIDMFRMYQEEIEDIAQTEENTPARKIFFNQVDPLQKVIVSNLTRMLKLELKNPHTVERRGLASLMSDIEATTTLAIEKIEEYLLSGSNKFQEEFKHHWNNNNRHYMYLETKASILSDEQRVALKRLSEARSEVAPLFKKIIAIRSSDDWNKANYKLKTQAAPIAASINHFLNEMVTSQNKLLKKELAAVNKQTHFLIVILVGWFIVGGLISGVLGATITRGISVPLEGLSRIMNGLNKGDFRQKPLDALTRDELGELILKSNALVEKLRVFRRHSANLLSGNLKVQEFDLEGDFKTLLDGMVKLAREKENNPASDKPE</sequence>
<feature type="transmembrane region" description="Helical" evidence="3">
    <location>
        <begin position="318"/>
        <end position="339"/>
    </location>
</feature>
<dbReference type="PROSITE" id="PS50885">
    <property type="entry name" value="HAMP"/>
    <property type="match status" value="1"/>
</dbReference>
<accession>A0A7T0BU64</accession>
<feature type="domain" description="HAMP" evidence="4">
    <location>
        <begin position="343"/>
        <end position="396"/>
    </location>
</feature>
<gene>
    <name evidence="5" type="ORF">G3M70_03670</name>
</gene>
<dbReference type="AlphaFoldDB" id="A0A7T0BU64"/>
<dbReference type="InterPro" id="IPR003660">
    <property type="entry name" value="HAMP_dom"/>
</dbReference>
<dbReference type="GO" id="GO:0006935">
    <property type="term" value="P:chemotaxis"/>
    <property type="evidence" value="ECO:0007669"/>
    <property type="project" value="UniProtKB-KW"/>
</dbReference>
<evidence type="ECO:0000313" key="6">
    <source>
        <dbReference type="Proteomes" id="UP000594688"/>
    </source>
</evidence>
<evidence type="ECO:0000313" key="5">
    <source>
        <dbReference type="EMBL" id="QPJ61034.1"/>
    </source>
</evidence>
<reference evidence="5 6" key="1">
    <citation type="submission" date="2020-02" db="EMBL/GenBank/DDBJ databases">
        <title>Genomic and physiological characterization of two novel Nitrospinaceae genera.</title>
        <authorList>
            <person name="Mueller A.J."/>
            <person name="Jung M.-Y."/>
            <person name="Strachan C.R."/>
            <person name="Herbold C.W."/>
            <person name="Kirkegaard R.H."/>
            <person name="Daims H."/>
        </authorList>
    </citation>
    <scope>NUCLEOTIDE SEQUENCE [LARGE SCALE GENOMIC DNA]</scope>
    <source>
        <strain evidence="5">EB</strain>
    </source>
</reference>
<keyword evidence="1" id="KW-0145">Chemotaxis</keyword>
<proteinExistence type="inferred from homology"/>
<dbReference type="InterPro" id="IPR051310">
    <property type="entry name" value="MCP_chemotaxis"/>
</dbReference>
<organism evidence="5 6">
    <name type="scientific">Candidatus Nitronauta litoralis</name>
    <dbReference type="NCBI Taxonomy" id="2705533"/>
    <lineage>
        <taxon>Bacteria</taxon>
        <taxon>Pseudomonadati</taxon>
        <taxon>Nitrospinota/Tectimicrobiota group</taxon>
        <taxon>Nitrospinota</taxon>
        <taxon>Nitrospinia</taxon>
        <taxon>Nitrospinales</taxon>
        <taxon>Nitrospinaceae</taxon>
        <taxon>Candidatus Nitronauta</taxon>
    </lineage>
</organism>
<evidence type="ECO:0000259" key="4">
    <source>
        <dbReference type="PROSITE" id="PS50885"/>
    </source>
</evidence>
<dbReference type="EMBL" id="CP048685">
    <property type="protein sequence ID" value="QPJ61034.1"/>
    <property type="molecule type" value="Genomic_DNA"/>
</dbReference>
<dbReference type="KEGG" id="nli:G3M70_03670"/>
<keyword evidence="3" id="KW-0472">Membrane</keyword>
<dbReference type="PANTHER" id="PTHR43531:SF11">
    <property type="entry name" value="METHYL-ACCEPTING CHEMOTAXIS PROTEIN 3"/>
    <property type="match status" value="1"/>
</dbReference>
<comment type="similarity">
    <text evidence="2">Belongs to the methyl-accepting chemotaxis (MCP) protein family.</text>
</comment>
<protein>
    <recommendedName>
        <fullName evidence="4">HAMP domain-containing protein</fullName>
    </recommendedName>
</protein>
<dbReference type="GO" id="GO:0007165">
    <property type="term" value="P:signal transduction"/>
    <property type="evidence" value="ECO:0007669"/>
    <property type="project" value="InterPro"/>
</dbReference>
<feature type="transmembrane region" description="Helical" evidence="3">
    <location>
        <begin position="12"/>
        <end position="36"/>
    </location>
</feature>
<name>A0A7T0BU64_9BACT</name>
<keyword evidence="3" id="KW-1133">Transmembrane helix</keyword>
<dbReference type="Gene3D" id="6.10.340.10">
    <property type="match status" value="1"/>
</dbReference>